<feature type="region of interest" description="Disordered" evidence="1">
    <location>
        <begin position="610"/>
        <end position="637"/>
    </location>
</feature>
<feature type="transmembrane region" description="Helical" evidence="2">
    <location>
        <begin position="192"/>
        <end position="215"/>
    </location>
</feature>
<keyword evidence="2" id="KW-1133">Transmembrane helix</keyword>
<comment type="caution">
    <text evidence="3">The sequence shown here is derived from an EMBL/GenBank/DDBJ whole genome shotgun (WGS) entry which is preliminary data.</text>
</comment>
<dbReference type="AlphaFoldDB" id="A0A8H5JAZ8"/>
<evidence type="ECO:0000256" key="1">
    <source>
        <dbReference type="SAM" id="MobiDB-lite"/>
    </source>
</evidence>
<name>A0A8H5JAZ8_9HYPO</name>
<feature type="transmembrane region" description="Helical" evidence="2">
    <location>
        <begin position="339"/>
        <end position="358"/>
    </location>
</feature>
<keyword evidence="2" id="KW-0812">Transmembrane</keyword>
<dbReference type="EMBL" id="JAAOAO010000293">
    <property type="protein sequence ID" value="KAF5549766.1"/>
    <property type="molecule type" value="Genomic_DNA"/>
</dbReference>
<feature type="transmembrane region" description="Helical" evidence="2">
    <location>
        <begin position="443"/>
        <end position="462"/>
    </location>
</feature>
<proteinExistence type="predicted"/>
<feature type="transmembrane region" description="Helical" evidence="2">
    <location>
        <begin position="525"/>
        <end position="545"/>
    </location>
</feature>
<evidence type="ECO:0000313" key="4">
    <source>
        <dbReference type="Proteomes" id="UP000574317"/>
    </source>
</evidence>
<evidence type="ECO:0000256" key="2">
    <source>
        <dbReference type="SAM" id="Phobius"/>
    </source>
</evidence>
<accession>A0A8H5JAZ8</accession>
<reference evidence="3 4" key="1">
    <citation type="submission" date="2020-05" db="EMBL/GenBank/DDBJ databases">
        <title>Identification and distribution of gene clusters putatively required for synthesis of sphingolipid metabolism inhibitors in phylogenetically diverse species of the filamentous fungus Fusarium.</title>
        <authorList>
            <person name="Kim H.-S."/>
            <person name="Busman M."/>
            <person name="Brown D.W."/>
            <person name="Divon H."/>
            <person name="Uhlig S."/>
            <person name="Proctor R.H."/>
        </authorList>
    </citation>
    <scope>NUCLEOTIDE SEQUENCE [LARGE SCALE GENOMIC DNA]</scope>
    <source>
        <strain evidence="3 4">NRRL 25196</strain>
    </source>
</reference>
<protein>
    <submittedName>
        <fullName evidence="3">Uncharacterized protein</fullName>
    </submittedName>
</protein>
<feature type="transmembrane region" description="Helical" evidence="2">
    <location>
        <begin position="474"/>
        <end position="494"/>
    </location>
</feature>
<gene>
    <name evidence="3" type="ORF">FNAPI_7942</name>
</gene>
<dbReference type="Proteomes" id="UP000574317">
    <property type="component" value="Unassembled WGS sequence"/>
</dbReference>
<keyword evidence="4" id="KW-1185">Reference proteome</keyword>
<sequence>MEAPYRFRVIDTYNYTYDTPVMWQAWHEAYFGRVSGVLGANGEWVRLTKNGCTMPEYKTPNCTRTCSNATSMFYSESNVWNCIALATVSIEVLQGNKSFDKENVVSMNQKFNLGGSDFRAFDQLGVFAQLRGCFTQSCTESKFGKCTSRFEPYKSRPVNAGNIIDFANIINGPYCGNTSMGIDPDIAGPGIIVSYMMLLALVLLLSIVFSFSLCISRLFPVKARKDTTESLSCLSGLCPIRSRRGAVESSDSWQCSCSKTRSEAEPLITNSQETIESDSSQCSCSKPQSKVEYLIVNLQEAQGSFVFTVSLIYLIAFDRNAIGLSNIGTLLSFNINRDIGYGLMIIGTFSVTALHHFACKSGMHWLKSLVFVLSNVGMLARAHRTYNTDSWAKPERFMDSLRENAALEKCGNNPGPMSFCLGARLQGLTETQQTFAMTKRMVIAVYLLCALVLIEDIIMRFFSSRWRHTRGYRWGLVVYHMLVLARFAPLAIGLHDLRLTLKWFDGDKQSWSFGQFVAVSVWGPLALKLIGAFISMFGVWGPLALKLIKAFLSMFGTWELVKKASMDLAGIIQQAKGFLDNRPSQKGTSGGIEGCHQLLAGSPGVSMADLGGGNSSHSSNEALEGPGLPLTRPAKTI</sequence>
<organism evidence="3 4">
    <name type="scientific">Fusarium napiforme</name>
    <dbReference type="NCBI Taxonomy" id="42672"/>
    <lineage>
        <taxon>Eukaryota</taxon>
        <taxon>Fungi</taxon>
        <taxon>Dikarya</taxon>
        <taxon>Ascomycota</taxon>
        <taxon>Pezizomycotina</taxon>
        <taxon>Sordariomycetes</taxon>
        <taxon>Hypocreomycetidae</taxon>
        <taxon>Hypocreales</taxon>
        <taxon>Nectriaceae</taxon>
        <taxon>Fusarium</taxon>
        <taxon>Fusarium fujikuroi species complex</taxon>
    </lineage>
</organism>
<keyword evidence="2" id="KW-0472">Membrane</keyword>
<evidence type="ECO:0000313" key="3">
    <source>
        <dbReference type="EMBL" id="KAF5549766.1"/>
    </source>
</evidence>